<evidence type="ECO:0000256" key="1">
    <source>
        <dbReference type="SAM" id="Phobius"/>
    </source>
</evidence>
<dbReference type="OrthoDB" id="9974112at2"/>
<keyword evidence="1" id="KW-0812">Transmembrane</keyword>
<dbReference type="RefSeq" id="WP_006860097.1">
    <property type="nucleotide sequence ID" value="NZ_ACCL02000001.1"/>
</dbReference>
<organism evidence="2 3">
    <name type="scientific">Marvinbryantia formatexigens DSM 14469</name>
    <dbReference type="NCBI Taxonomy" id="478749"/>
    <lineage>
        <taxon>Bacteria</taxon>
        <taxon>Bacillati</taxon>
        <taxon>Bacillota</taxon>
        <taxon>Clostridia</taxon>
        <taxon>Lachnospirales</taxon>
        <taxon>Lachnospiraceae</taxon>
        <taxon>Marvinbryantia</taxon>
    </lineage>
</organism>
<feature type="transmembrane region" description="Helical" evidence="1">
    <location>
        <begin position="12"/>
        <end position="32"/>
    </location>
</feature>
<dbReference type="EMBL" id="ACCL02000001">
    <property type="protein sequence ID" value="EET62944.1"/>
    <property type="molecule type" value="Genomic_DNA"/>
</dbReference>
<sequence length="61" mass="6876">MSFLIEQLRQLGMVAVVMVCAFGGTVGILKLIKHFTPGKDFPKNPLSQKLEENMKKQNKEN</sequence>
<reference evidence="2" key="1">
    <citation type="submission" date="2009-07" db="EMBL/GenBank/DDBJ databases">
        <authorList>
            <person name="Weinstock G."/>
            <person name="Sodergren E."/>
            <person name="Clifton S."/>
            <person name="Fulton L."/>
            <person name="Fulton B."/>
            <person name="Courtney L."/>
            <person name="Fronick C."/>
            <person name="Harrison M."/>
            <person name="Strong C."/>
            <person name="Farmer C."/>
            <person name="Delahaunty K."/>
            <person name="Markovic C."/>
            <person name="Hall O."/>
            <person name="Minx P."/>
            <person name="Tomlinson C."/>
            <person name="Mitreva M."/>
            <person name="Nelson J."/>
            <person name="Hou S."/>
            <person name="Wollam A."/>
            <person name="Pepin K.H."/>
            <person name="Johnson M."/>
            <person name="Bhonagiri V."/>
            <person name="Nash W.E."/>
            <person name="Warren W."/>
            <person name="Chinwalla A."/>
            <person name="Mardis E.R."/>
            <person name="Wilson R.K."/>
        </authorList>
    </citation>
    <scope>NUCLEOTIDE SEQUENCE [LARGE SCALE GENOMIC DNA]</scope>
    <source>
        <strain evidence="2">DSM 14469</strain>
    </source>
</reference>
<accession>C6L9K5</accession>
<evidence type="ECO:0000313" key="3">
    <source>
        <dbReference type="Proteomes" id="UP000005561"/>
    </source>
</evidence>
<keyword evidence="1" id="KW-0472">Membrane</keyword>
<evidence type="ECO:0000313" key="2">
    <source>
        <dbReference type="EMBL" id="EET62944.1"/>
    </source>
</evidence>
<name>C6L9K5_9FIRM</name>
<dbReference type="AlphaFoldDB" id="C6L9K5"/>
<keyword evidence="3" id="KW-1185">Reference proteome</keyword>
<proteinExistence type="predicted"/>
<comment type="caution">
    <text evidence="2">The sequence shown here is derived from an EMBL/GenBank/DDBJ whole genome shotgun (WGS) entry which is preliminary data.</text>
</comment>
<dbReference type="Proteomes" id="UP000005561">
    <property type="component" value="Unassembled WGS sequence"/>
</dbReference>
<gene>
    <name evidence="2" type="ORF">BRYFOR_05295</name>
</gene>
<protein>
    <submittedName>
        <fullName evidence="2">Uncharacterized protein</fullName>
    </submittedName>
</protein>
<keyword evidence="1" id="KW-1133">Transmembrane helix</keyword>